<keyword evidence="5" id="KW-1185">Reference proteome</keyword>
<accession>A0A397T6G2</accession>
<dbReference type="GO" id="GO:0007166">
    <property type="term" value="P:cell surface receptor signaling pathway"/>
    <property type="evidence" value="ECO:0007669"/>
    <property type="project" value="InterPro"/>
</dbReference>
<dbReference type="Gene3D" id="1.25.40.10">
    <property type="entry name" value="Tetratricopeptide repeat domain"/>
    <property type="match status" value="1"/>
</dbReference>
<dbReference type="SUPFAM" id="SSF81901">
    <property type="entry name" value="HCP-like"/>
    <property type="match status" value="1"/>
</dbReference>
<keyword evidence="1" id="KW-0175">Coiled coil</keyword>
<dbReference type="InterPro" id="IPR001245">
    <property type="entry name" value="Ser-Thr/Tyr_kinase_cat_dom"/>
</dbReference>
<dbReference type="InterPro" id="IPR051681">
    <property type="entry name" value="Ser/Thr_Kinases-Pseudokinases"/>
</dbReference>
<comment type="caution">
    <text evidence="4">The sequence shown here is derived from an EMBL/GenBank/DDBJ whole genome shotgun (WGS) entry which is preliminary data.</text>
</comment>
<dbReference type="AlphaFoldDB" id="A0A397T6G2"/>
<dbReference type="Gene3D" id="1.10.510.10">
    <property type="entry name" value="Transferase(Phosphotransferase) domain 1"/>
    <property type="match status" value="1"/>
</dbReference>
<dbReference type="Pfam" id="PF07714">
    <property type="entry name" value="PK_Tyr_Ser-Thr"/>
    <property type="match status" value="1"/>
</dbReference>
<dbReference type="InterPro" id="IPR036537">
    <property type="entry name" value="Adaptor_Cbl_N_dom_sf"/>
</dbReference>
<dbReference type="SUPFAM" id="SSF56112">
    <property type="entry name" value="Protein kinase-like (PK-like)"/>
    <property type="match status" value="1"/>
</dbReference>
<evidence type="ECO:0000313" key="5">
    <source>
        <dbReference type="Proteomes" id="UP000265703"/>
    </source>
</evidence>
<feature type="domain" description="Protein kinase" evidence="3">
    <location>
        <begin position="228"/>
        <end position="487"/>
    </location>
</feature>
<dbReference type="InterPro" id="IPR006597">
    <property type="entry name" value="Sel1-like"/>
</dbReference>
<feature type="coiled-coil region" evidence="1">
    <location>
        <begin position="177"/>
        <end position="204"/>
    </location>
</feature>
<keyword evidence="4" id="KW-0808">Transferase</keyword>
<reference evidence="4 5" key="1">
    <citation type="submission" date="2018-06" db="EMBL/GenBank/DDBJ databases">
        <title>Comparative genomics reveals the genomic features of Rhizophagus irregularis, R. cerebriforme, R. diaphanum and Gigaspora rosea, and their symbiotic lifestyle signature.</title>
        <authorList>
            <person name="Morin E."/>
            <person name="San Clemente H."/>
            <person name="Chen E.C.H."/>
            <person name="De La Providencia I."/>
            <person name="Hainaut M."/>
            <person name="Kuo A."/>
            <person name="Kohler A."/>
            <person name="Murat C."/>
            <person name="Tang N."/>
            <person name="Roy S."/>
            <person name="Loubradou J."/>
            <person name="Henrissat B."/>
            <person name="Grigoriev I.V."/>
            <person name="Corradi N."/>
            <person name="Roux C."/>
            <person name="Martin F.M."/>
        </authorList>
    </citation>
    <scope>NUCLEOTIDE SEQUENCE [LARGE SCALE GENOMIC DNA]</scope>
    <source>
        <strain evidence="4 5">DAOM 227022</strain>
    </source>
</reference>
<name>A0A397T6G2_9GLOM</name>
<dbReference type="InterPro" id="IPR000719">
    <property type="entry name" value="Prot_kinase_dom"/>
</dbReference>
<dbReference type="InterPro" id="IPR059179">
    <property type="entry name" value="MLKL-like_MCAfunc"/>
</dbReference>
<protein>
    <submittedName>
        <fullName evidence="4">Kinase-like domain-containing protein</fullName>
    </submittedName>
</protein>
<keyword evidence="4" id="KW-0418">Kinase</keyword>
<dbReference type="SMART" id="SM00671">
    <property type="entry name" value="SEL1"/>
    <property type="match status" value="1"/>
</dbReference>
<evidence type="ECO:0000259" key="3">
    <source>
        <dbReference type="PROSITE" id="PS50011"/>
    </source>
</evidence>
<organism evidence="4 5">
    <name type="scientific">Glomus cerebriforme</name>
    <dbReference type="NCBI Taxonomy" id="658196"/>
    <lineage>
        <taxon>Eukaryota</taxon>
        <taxon>Fungi</taxon>
        <taxon>Fungi incertae sedis</taxon>
        <taxon>Mucoromycota</taxon>
        <taxon>Glomeromycotina</taxon>
        <taxon>Glomeromycetes</taxon>
        <taxon>Glomerales</taxon>
        <taxon>Glomeraceae</taxon>
        <taxon>Glomus</taxon>
    </lineage>
</organism>
<dbReference type="GO" id="GO:0004674">
    <property type="term" value="F:protein serine/threonine kinase activity"/>
    <property type="evidence" value="ECO:0007669"/>
    <property type="project" value="TreeGrafter"/>
</dbReference>
<dbReference type="InterPro" id="IPR011990">
    <property type="entry name" value="TPR-like_helical_dom_sf"/>
</dbReference>
<dbReference type="Gene3D" id="1.20.930.20">
    <property type="entry name" value="Adaptor protein Cbl, N-terminal domain"/>
    <property type="match status" value="1"/>
</dbReference>
<evidence type="ECO:0000256" key="1">
    <source>
        <dbReference type="SAM" id="Coils"/>
    </source>
</evidence>
<dbReference type="PANTHER" id="PTHR44329">
    <property type="entry name" value="SERINE/THREONINE-PROTEIN KINASE TNNI3K-RELATED"/>
    <property type="match status" value="1"/>
</dbReference>
<sequence length="686" mass="79653">MAEAKNKSLDVKNEVISDISSSKLSFADDIFQISFNAGEAIIPFIPLIGRASTAISDIIQIYKQSQYNKKICSSLLDRARLAEIAIDQLIRRRKDKNKIKEFKDITYYNHFFRFVDVLVKIRNFTKDISQLRKISRVYKSTDIKEKFESLTTEYDNAMKDLKFSIIIDNAVQRQMDQESLKSDIEEVQKSIKKMDRDLNEKIDLIYEEVQEVRKSKDDKDHEVKKIESTKLTDPAEGRKGDTRGSVKRRIFMNSIEVACKPIKDTPQREVAMLKKVTQSPNIIQFYGLTTYDGNDIMILEWAEYGNLQEYYSKNKGIIDWETKLNYALDICRGIAYLNALEIYHHNLRCKNVMLTKKNTAKLTGFGLSRDMNKSTTSLGDSLDVCCWTAPEKLKDIKFRYNHKCEIFGFGMLLWELAFEKRPYENKEDKDIESFVIKGGREEILFDSASPETTKIQKGFEKIIRGAWNQDPDCRTSISKLLNDLDALTMSGQEENNNNGNENPNYEDDFDFGFDSLNEELEPIPLKEGVEAYYAKDYENAWKCFERQAELNNSIGKHWKARYLWERKNNHEDKMTAFTLFKEAADDDVAEAQYYYACVLKDSKYKKVNPEDDFLKYLQSAANNGNGPAQFQIGEAYYKGIPKRGFEKDLEKAMIWYKRAALQGYDKAEKKLKELNVNLDGRLMISQ</sequence>
<dbReference type="Proteomes" id="UP000265703">
    <property type="component" value="Unassembled WGS sequence"/>
</dbReference>
<dbReference type="GO" id="GO:0005524">
    <property type="term" value="F:ATP binding"/>
    <property type="evidence" value="ECO:0007669"/>
    <property type="project" value="InterPro"/>
</dbReference>
<feature type="region of interest" description="Disordered" evidence="2">
    <location>
        <begin position="217"/>
        <end position="243"/>
    </location>
</feature>
<dbReference type="EMBL" id="QKYT01000094">
    <property type="protein sequence ID" value="RIA93910.1"/>
    <property type="molecule type" value="Genomic_DNA"/>
</dbReference>
<gene>
    <name evidence="4" type="ORF">C1645_818777</name>
</gene>
<evidence type="ECO:0000256" key="2">
    <source>
        <dbReference type="SAM" id="MobiDB-lite"/>
    </source>
</evidence>
<dbReference type="CDD" id="cd21037">
    <property type="entry name" value="MLKL_NTD"/>
    <property type="match status" value="1"/>
</dbReference>
<evidence type="ECO:0000313" key="4">
    <source>
        <dbReference type="EMBL" id="RIA93910.1"/>
    </source>
</evidence>
<dbReference type="PROSITE" id="PS50011">
    <property type="entry name" value="PROTEIN_KINASE_DOM"/>
    <property type="match status" value="1"/>
</dbReference>
<proteinExistence type="predicted"/>
<dbReference type="InterPro" id="IPR011009">
    <property type="entry name" value="Kinase-like_dom_sf"/>
</dbReference>
<dbReference type="OrthoDB" id="635774at2759"/>